<evidence type="ECO:0000313" key="1">
    <source>
        <dbReference type="EnsemblPlants" id="EMT19122"/>
    </source>
</evidence>
<organism evidence="1">
    <name type="scientific">Aegilops tauschii</name>
    <name type="common">Tausch's goatgrass</name>
    <name type="synonym">Aegilops squarrosa</name>
    <dbReference type="NCBI Taxonomy" id="37682"/>
    <lineage>
        <taxon>Eukaryota</taxon>
        <taxon>Viridiplantae</taxon>
        <taxon>Streptophyta</taxon>
        <taxon>Embryophyta</taxon>
        <taxon>Tracheophyta</taxon>
        <taxon>Spermatophyta</taxon>
        <taxon>Magnoliopsida</taxon>
        <taxon>Liliopsida</taxon>
        <taxon>Poales</taxon>
        <taxon>Poaceae</taxon>
        <taxon>BOP clade</taxon>
        <taxon>Pooideae</taxon>
        <taxon>Triticodae</taxon>
        <taxon>Triticeae</taxon>
        <taxon>Triticinae</taxon>
        <taxon>Aegilops</taxon>
    </lineage>
</organism>
<accession>R7WA05</accession>
<dbReference type="EnsemblPlants" id="EMT19122">
    <property type="protein sequence ID" value="EMT19122"/>
    <property type="gene ID" value="F775_23044"/>
</dbReference>
<sequence length="133" mass="14723">MAGLLALIFSRAIELSLDAQRLGTSLRGTKRISDIVCGYQTSYDGSSYKDHALAVAKKYATIAGGYSVWKQILDTTHPHPRDRLARLSEIKTMEEALELYNEANAMDKVTEKYFSGNPGMSIADENGISKFEK</sequence>
<proteinExistence type="predicted"/>
<evidence type="ECO:0008006" key="2">
    <source>
        <dbReference type="Google" id="ProtNLM"/>
    </source>
</evidence>
<reference evidence="1" key="1">
    <citation type="submission" date="2015-06" db="UniProtKB">
        <authorList>
            <consortium name="EnsemblPlants"/>
        </authorList>
    </citation>
    <scope>IDENTIFICATION</scope>
</reference>
<dbReference type="AlphaFoldDB" id="R7WA05"/>
<name>R7WA05_AEGTA</name>
<protein>
    <recommendedName>
        <fullName evidence="2">Peptidase M48 domain-containing protein</fullName>
    </recommendedName>
</protein>